<dbReference type="CDD" id="cd07185">
    <property type="entry name" value="OmpA_C-like"/>
    <property type="match status" value="1"/>
</dbReference>
<dbReference type="SUPFAM" id="SSF103647">
    <property type="entry name" value="TSP type-3 repeat"/>
    <property type="match status" value="1"/>
</dbReference>
<keyword evidence="9" id="KW-0998">Cell outer membrane</keyword>
<dbReference type="InterPro" id="IPR006664">
    <property type="entry name" value="OMP_bac"/>
</dbReference>
<keyword evidence="3" id="KW-1134">Transmembrane beta strand</keyword>
<reference evidence="14" key="1">
    <citation type="submission" date="2017-11" db="EMBL/GenBank/DDBJ databases">
        <authorList>
            <person name="Watanabe M."/>
            <person name="Kojima H."/>
        </authorList>
    </citation>
    <scope>NUCLEOTIDE SEQUENCE [LARGE SCALE GENOMIC DNA]</scope>
    <source>
        <strain evidence="14">Tokyo 01</strain>
    </source>
</reference>
<dbReference type="InterPro" id="IPR036737">
    <property type="entry name" value="OmpA-like_sf"/>
</dbReference>
<dbReference type="RefSeq" id="WP_124327874.1">
    <property type="nucleotide sequence ID" value="NZ_BEXT01000001.1"/>
</dbReference>
<dbReference type="PROSITE" id="PS51123">
    <property type="entry name" value="OMPA_2"/>
    <property type="match status" value="1"/>
</dbReference>
<dbReference type="Pfam" id="PF00691">
    <property type="entry name" value="OmpA"/>
    <property type="match status" value="1"/>
</dbReference>
<protein>
    <recommendedName>
        <fullName evidence="12">OmpA-like domain-containing protein</fullName>
    </recommendedName>
</protein>
<dbReference type="GO" id="GO:0046930">
    <property type="term" value="C:pore complex"/>
    <property type="evidence" value="ECO:0007669"/>
    <property type="project" value="UniProtKB-KW"/>
</dbReference>
<dbReference type="InterPro" id="IPR027385">
    <property type="entry name" value="Beta-barrel_OMP"/>
</dbReference>
<feature type="chain" id="PRO_5019028603" description="OmpA-like domain-containing protein" evidence="11">
    <location>
        <begin position="26"/>
        <end position="367"/>
    </location>
</feature>
<evidence type="ECO:0000256" key="2">
    <source>
        <dbReference type="ARBA" id="ARBA00022448"/>
    </source>
</evidence>
<evidence type="ECO:0000256" key="1">
    <source>
        <dbReference type="ARBA" id="ARBA00004571"/>
    </source>
</evidence>
<evidence type="ECO:0000256" key="11">
    <source>
        <dbReference type="SAM" id="SignalP"/>
    </source>
</evidence>
<dbReference type="PANTHER" id="PTHR30329">
    <property type="entry name" value="STATOR ELEMENT OF FLAGELLAR MOTOR COMPLEX"/>
    <property type="match status" value="1"/>
</dbReference>
<dbReference type="PANTHER" id="PTHR30329:SF21">
    <property type="entry name" value="LIPOPROTEIN YIAD-RELATED"/>
    <property type="match status" value="1"/>
</dbReference>
<comment type="subcellular location">
    <subcellularLocation>
        <location evidence="1">Cell outer membrane</location>
        <topology evidence="1">Multi-pass membrane protein</topology>
    </subcellularLocation>
</comment>
<sequence length="367" mass="40555">MKKVCVVISILAVMLVSGLSGSAWAEILPGEMGISVMGGGYGFDDENDLLDLGKTFTLGLGYNFTRNIGTELLFSYVHSDADVCCSDDDVYMYQGQLDLLYHFMPEGSFVPYLVAGVGGMMYDDDNIEPNEIDDTFQVNGGLGVKYFITPNFALRFDGRYYHGFEDSSNEYALRAGLEFQLGSTPEKREAEPCTDADNDGVCDDVDKCPDTVANVRVDSEGCQIKSEPYAVMEKSGETAQPVAVSDVPPPPPAPEMMEVVIYFDFDHTQVKSLFHKQLEKLADHMKAHPELNAAIEGHTDSLGAADYNMELSRKRAESVKQFMVENYGIEASRFEARPMGETQPAEPNNTAEGRRLNRRAITITIME</sequence>
<dbReference type="Gene3D" id="3.30.1330.60">
    <property type="entry name" value="OmpA-like domain"/>
    <property type="match status" value="1"/>
</dbReference>
<dbReference type="Proteomes" id="UP000288096">
    <property type="component" value="Unassembled WGS sequence"/>
</dbReference>
<keyword evidence="14" id="KW-1185">Reference proteome</keyword>
<keyword evidence="5 11" id="KW-0732">Signal</keyword>
<keyword evidence="2" id="KW-0813">Transport</keyword>
<dbReference type="EMBL" id="BEXT01000001">
    <property type="protein sequence ID" value="GBC60465.1"/>
    <property type="molecule type" value="Genomic_DNA"/>
</dbReference>
<evidence type="ECO:0000259" key="12">
    <source>
        <dbReference type="PROSITE" id="PS51123"/>
    </source>
</evidence>
<evidence type="ECO:0000256" key="4">
    <source>
        <dbReference type="ARBA" id="ARBA00022692"/>
    </source>
</evidence>
<gene>
    <name evidence="13" type="ORF">DENIS_1418</name>
</gene>
<dbReference type="AlphaFoldDB" id="A0A401FU35"/>
<name>A0A401FU35_9BACT</name>
<evidence type="ECO:0000256" key="7">
    <source>
        <dbReference type="ARBA" id="ARBA00023114"/>
    </source>
</evidence>
<dbReference type="Gene3D" id="2.40.160.20">
    <property type="match status" value="1"/>
</dbReference>
<proteinExistence type="predicted"/>
<dbReference type="InterPro" id="IPR011250">
    <property type="entry name" value="OMP/PagP_B-barrel"/>
</dbReference>
<evidence type="ECO:0000313" key="14">
    <source>
        <dbReference type="Proteomes" id="UP000288096"/>
    </source>
</evidence>
<dbReference type="InterPro" id="IPR006665">
    <property type="entry name" value="OmpA-like"/>
</dbReference>
<comment type="caution">
    <text evidence="13">The sequence shown here is derived from an EMBL/GenBank/DDBJ whole genome shotgun (WGS) entry which is preliminary data.</text>
</comment>
<accession>A0A401FU35</accession>
<dbReference type="GO" id="GO:0005509">
    <property type="term" value="F:calcium ion binding"/>
    <property type="evidence" value="ECO:0007669"/>
    <property type="project" value="InterPro"/>
</dbReference>
<dbReference type="InterPro" id="IPR050330">
    <property type="entry name" value="Bact_OuterMem_StrucFunc"/>
</dbReference>
<keyword evidence="4" id="KW-0812">Transmembrane</keyword>
<organism evidence="13 14">
    <name type="scientific">Desulfonema ishimotonii</name>
    <dbReference type="NCBI Taxonomy" id="45657"/>
    <lineage>
        <taxon>Bacteria</taxon>
        <taxon>Pseudomonadati</taxon>
        <taxon>Thermodesulfobacteriota</taxon>
        <taxon>Desulfobacteria</taxon>
        <taxon>Desulfobacterales</taxon>
        <taxon>Desulfococcaceae</taxon>
        <taxon>Desulfonema</taxon>
    </lineage>
</organism>
<dbReference type="OrthoDB" id="9805566at2"/>
<evidence type="ECO:0000256" key="5">
    <source>
        <dbReference type="ARBA" id="ARBA00022729"/>
    </source>
</evidence>
<dbReference type="PRINTS" id="PR01021">
    <property type="entry name" value="OMPADOMAIN"/>
</dbReference>
<dbReference type="Pfam" id="PF13505">
    <property type="entry name" value="OMP_b-brl"/>
    <property type="match status" value="1"/>
</dbReference>
<keyword evidence="6" id="KW-0406">Ion transport</keyword>
<dbReference type="GO" id="GO:0006811">
    <property type="term" value="P:monoatomic ion transport"/>
    <property type="evidence" value="ECO:0007669"/>
    <property type="project" value="UniProtKB-KW"/>
</dbReference>
<dbReference type="SUPFAM" id="SSF56925">
    <property type="entry name" value="OMPA-like"/>
    <property type="match status" value="1"/>
</dbReference>
<evidence type="ECO:0000256" key="6">
    <source>
        <dbReference type="ARBA" id="ARBA00023065"/>
    </source>
</evidence>
<dbReference type="GO" id="GO:0009279">
    <property type="term" value="C:cell outer membrane"/>
    <property type="evidence" value="ECO:0007669"/>
    <property type="project" value="UniProtKB-SubCell"/>
</dbReference>
<evidence type="ECO:0000313" key="13">
    <source>
        <dbReference type="EMBL" id="GBC60465.1"/>
    </source>
</evidence>
<evidence type="ECO:0000256" key="8">
    <source>
        <dbReference type="ARBA" id="ARBA00023136"/>
    </source>
</evidence>
<evidence type="ECO:0000256" key="9">
    <source>
        <dbReference type="ARBA" id="ARBA00023237"/>
    </source>
</evidence>
<keyword evidence="8 10" id="KW-0472">Membrane</keyword>
<evidence type="ECO:0000256" key="3">
    <source>
        <dbReference type="ARBA" id="ARBA00022452"/>
    </source>
</evidence>
<evidence type="ECO:0000256" key="10">
    <source>
        <dbReference type="PROSITE-ProRule" id="PRU00473"/>
    </source>
</evidence>
<reference evidence="14" key="2">
    <citation type="submission" date="2019-01" db="EMBL/GenBank/DDBJ databases">
        <title>Genome sequence of Desulfonema ishimotonii strain Tokyo 01.</title>
        <authorList>
            <person name="Fukui M."/>
        </authorList>
    </citation>
    <scope>NUCLEOTIDE SEQUENCE [LARGE SCALE GENOMIC DNA]</scope>
    <source>
        <strain evidence="14">Tokyo 01</strain>
    </source>
</reference>
<keyword evidence="7" id="KW-0626">Porin</keyword>
<feature type="domain" description="OmpA-like" evidence="12">
    <location>
        <begin position="256"/>
        <end position="367"/>
    </location>
</feature>
<dbReference type="GO" id="GO:0015288">
    <property type="term" value="F:porin activity"/>
    <property type="evidence" value="ECO:0007669"/>
    <property type="project" value="UniProtKB-KW"/>
</dbReference>
<feature type="signal peptide" evidence="11">
    <location>
        <begin position="1"/>
        <end position="25"/>
    </location>
</feature>
<dbReference type="SUPFAM" id="SSF103088">
    <property type="entry name" value="OmpA-like"/>
    <property type="match status" value="1"/>
</dbReference>
<dbReference type="InterPro" id="IPR028974">
    <property type="entry name" value="TSP_type-3_rpt"/>
</dbReference>